<keyword evidence="2" id="KW-1185">Reference proteome</keyword>
<gene>
    <name evidence="1" type="ORF">KUCAC02_020713</name>
</gene>
<protein>
    <submittedName>
        <fullName evidence="1">Uncharacterized protein</fullName>
    </submittedName>
</protein>
<name>A0ACB9XFC2_CHAAC</name>
<dbReference type="EMBL" id="CM043790">
    <property type="protein sequence ID" value="KAI4825008.1"/>
    <property type="molecule type" value="Genomic_DNA"/>
</dbReference>
<evidence type="ECO:0000313" key="2">
    <source>
        <dbReference type="Proteomes" id="UP001057452"/>
    </source>
</evidence>
<accession>A0ACB9XFC2</accession>
<proteinExistence type="predicted"/>
<comment type="caution">
    <text evidence="1">The sequence shown here is derived from an EMBL/GenBank/DDBJ whole genome shotgun (WGS) entry which is preliminary data.</text>
</comment>
<sequence length="238" mass="27706">MLCCYWRERTGPYVSYMTSCSLSRQSSNNDRLIPSLEWRPVLSSNSFQTKRQQQSNKHDLSKFYQAALNYLEKWYDFTDNNYQKKVASLALKSKFTFSHLCDAVEVLQLRGKLDMDELYDEYCVTLPRQQDVVERRAPVVEKWSTLLQGTNTPNLTAVASFLLSIPITNASVERVFSLMTAAWTDQRNRCSVELIKSEIQVKINFEYSCKEFYTYALKEKALLEAARSSKKYKVKKSI</sequence>
<evidence type="ECO:0000313" key="1">
    <source>
        <dbReference type="EMBL" id="KAI4825008.1"/>
    </source>
</evidence>
<reference evidence="1" key="1">
    <citation type="submission" date="2022-05" db="EMBL/GenBank/DDBJ databases">
        <title>Chromosome-level genome of Chaenocephalus aceratus.</title>
        <authorList>
            <person name="Park H."/>
        </authorList>
    </citation>
    <scope>NUCLEOTIDE SEQUENCE</scope>
    <source>
        <strain evidence="1">KU_202001</strain>
    </source>
</reference>
<dbReference type="Proteomes" id="UP001057452">
    <property type="component" value="Chromosome 6"/>
</dbReference>
<organism evidence="1 2">
    <name type="scientific">Chaenocephalus aceratus</name>
    <name type="common">Blackfin icefish</name>
    <name type="synonym">Chaenichthys aceratus</name>
    <dbReference type="NCBI Taxonomy" id="36190"/>
    <lineage>
        <taxon>Eukaryota</taxon>
        <taxon>Metazoa</taxon>
        <taxon>Chordata</taxon>
        <taxon>Craniata</taxon>
        <taxon>Vertebrata</taxon>
        <taxon>Euteleostomi</taxon>
        <taxon>Actinopterygii</taxon>
        <taxon>Neopterygii</taxon>
        <taxon>Teleostei</taxon>
        <taxon>Neoteleostei</taxon>
        <taxon>Acanthomorphata</taxon>
        <taxon>Eupercaria</taxon>
        <taxon>Perciformes</taxon>
        <taxon>Notothenioidei</taxon>
        <taxon>Channichthyidae</taxon>
        <taxon>Chaenocephalus</taxon>
    </lineage>
</organism>